<keyword evidence="2" id="KW-0472">Membrane</keyword>
<keyword evidence="5" id="KW-1185">Reference proteome</keyword>
<protein>
    <recommendedName>
        <fullName evidence="6">Mid2 domain-containing protein</fullName>
    </recommendedName>
</protein>
<dbReference type="STRING" id="1095630.A0A2J6SQG8"/>
<sequence>MYFKFLLTIVLPLVSALPWDGPQVTATIELGSIELFRHDQIGIAVKPGWNPAPTAKPRDLEKRLSAAFSSSTSVNTCGFLGGSVAFSETCDPGYTCAIATAQNVWACCQTPSACYIKTSCVPQSALVSCAANPACQGNSFVAKCDTFDPYCNQQIIIGEGNLPATLFYCGSVPSIETIYATATDAGTSASAGSFVFVSLTIASVSFSTTPTPSSSSSPSPTLVTFTSTSSSAPPPTHTSKPTPVGAIVGGTIGGIAVLIALAFGVFFLLRSKKKRNAAPAGDMQQAQYHPQTAPDAGQGAAGYPSPQPGKDYYSAQSSPVSPYSPPQSPPLGAPAPQYQPNYNYHQGPSEIEGTAVQR</sequence>
<keyword evidence="2" id="KW-1133">Transmembrane helix</keyword>
<gene>
    <name evidence="4" type="ORF">K444DRAFT_196167</name>
</gene>
<organism evidence="4 5">
    <name type="scientific">Hyaloscypha bicolor E</name>
    <dbReference type="NCBI Taxonomy" id="1095630"/>
    <lineage>
        <taxon>Eukaryota</taxon>
        <taxon>Fungi</taxon>
        <taxon>Dikarya</taxon>
        <taxon>Ascomycota</taxon>
        <taxon>Pezizomycotina</taxon>
        <taxon>Leotiomycetes</taxon>
        <taxon>Helotiales</taxon>
        <taxon>Hyaloscyphaceae</taxon>
        <taxon>Hyaloscypha</taxon>
        <taxon>Hyaloscypha bicolor</taxon>
    </lineage>
</organism>
<dbReference type="GeneID" id="36579057"/>
<feature type="region of interest" description="Disordered" evidence="1">
    <location>
        <begin position="208"/>
        <end position="242"/>
    </location>
</feature>
<dbReference type="AlphaFoldDB" id="A0A2J6SQG8"/>
<evidence type="ECO:0000256" key="2">
    <source>
        <dbReference type="SAM" id="Phobius"/>
    </source>
</evidence>
<feature type="transmembrane region" description="Helical" evidence="2">
    <location>
        <begin position="244"/>
        <end position="269"/>
    </location>
</feature>
<accession>A0A2J6SQG8</accession>
<evidence type="ECO:0008006" key="6">
    <source>
        <dbReference type="Google" id="ProtNLM"/>
    </source>
</evidence>
<evidence type="ECO:0000313" key="5">
    <source>
        <dbReference type="Proteomes" id="UP000235371"/>
    </source>
</evidence>
<evidence type="ECO:0000256" key="3">
    <source>
        <dbReference type="SAM" id="SignalP"/>
    </source>
</evidence>
<dbReference type="EMBL" id="KZ613895">
    <property type="protein sequence ID" value="PMD53014.1"/>
    <property type="molecule type" value="Genomic_DNA"/>
</dbReference>
<evidence type="ECO:0000313" key="4">
    <source>
        <dbReference type="EMBL" id="PMD53014.1"/>
    </source>
</evidence>
<dbReference type="Proteomes" id="UP000235371">
    <property type="component" value="Unassembled WGS sequence"/>
</dbReference>
<feature type="region of interest" description="Disordered" evidence="1">
    <location>
        <begin position="279"/>
        <end position="358"/>
    </location>
</feature>
<dbReference type="RefSeq" id="XP_024729918.1">
    <property type="nucleotide sequence ID" value="XM_024870975.1"/>
</dbReference>
<feature type="compositionally biased region" description="Pro residues" evidence="1">
    <location>
        <begin position="322"/>
        <end position="333"/>
    </location>
</feature>
<name>A0A2J6SQG8_9HELO</name>
<feature type="compositionally biased region" description="Low complexity" evidence="1">
    <location>
        <begin position="312"/>
        <end position="321"/>
    </location>
</feature>
<feature type="chain" id="PRO_5014377728" description="Mid2 domain-containing protein" evidence="3">
    <location>
        <begin position="17"/>
        <end position="358"/>
    </location>
</feature>
<keyword evidence="3" id="KW-0732">Signal</keyword>
<feature type="signal peptide" evidence="3">
    <location>
        <begin position="1"/>
        <end position="16"/>
    </location>
</feature>
<reference evidence="4 5" key="1">
    <citation type="submission" date="2016-04" db="EMBL/GenBank/DDBJ databases">
        <title>A degradative enzymes factory behind the ericoid mycorrhizal symbiosis.</title>
        <authorList>
            <consortium name="DOE Joint Genome Institute"/>
            <person name="Martino E."/>
            <person name="Morin E."/>
            <person name="Grelet G."/>
            <person name="Kuo A."/>
            <person name="Kohler A."/>
            <person name="Daghino S."/>
            <person name="Barry K."/>
            <person name="Choi C."/>
            <person name="Cichocki N."/>
            <person name="Clum A."/>
            <person name="Copeland A."/>
            <person name="Hainaut M."/>
            <person name="Haridas S."/>
            <person name="Labutti K."/>
            <person name="Lindquist E."/>
            <person name="Lipzen A."/>
            <person name="Khouja H.-R."/>
            <person name="Murat C."/>
            <person name="Ohm R."/>
            <person name="Olson A."/>
            <person name="Spatafora J."/>
            <person name="Veneault-Fourrey C."/>
            <person name="Henrissat B."/>
            <person name="Grigoriev I."/>
            <person name="Martin F."/>
            <person name="Perotto S."/>
        </authorList>
    </citation>
    <scope>NUCLEOTIDE SEQUENCE [LARGE SCALE GENOMIC DNA]</scope>
    <source>
        <strain evidence="4 5">E</strain>
    </source>
</reference>
<dbReference type="InParanoid" id="A0A2J6SQG8"/>
<dbReference type="CDD" id="cd12087">
    <property type="entry name" value="TM_EGFR-like"/>
    <property type="match status" value="1"/>
</dbReference>
<dbReference type="OrthoDB" id="5347452at2759"/>
<keyword evidence="2" id="KW-0812">Transmembrane</keyword>
<proteinExistence type="predicted"/>
<evidence type="ECO:0000256" key="1">
    <source>
        <dbReference type="SAM" id="MobiDB-lite"/>
    </source>
</evidence>